<dbReference type="Proteomes" id="UP000800036">
    <property type="component" value="Unassembled WGS sequence"/>
</dbReference>
<evidence type="ECO:0000313" key="2">
    <source>
        <dbReference type="EMBL" id="KAF1974037.1"/>
    </source>
</evidence>
<feature type="region of interest" description="Disordered" evidence="1">
    <location>
        <begin position="108"/>
        <end position="130"/>
    </location>
</feature>
<accession>A0A6A5VKU6</accession>
<dbReference type="EMBL" id="ML976677">
    <property type="protein sequence ID" value="KAF1974037.1"/>
    <property type="molecule type" value="Genomic_DNA"/>
</dbReference>
<protein>
    <submittedName>
        <fullName evidence="2">Uncharacterized protein</fullName>
    </submittedName>
</protein>
<gene>
    <name evidence="2" type="ORF">BU23DRAFT_122245</name>
</gene>
<reference evidence="2" key="1">
    <citation type="journal article" date="2020" name="Stud. Mycol.">
        <title>101 Dothideomycetes genomes: a test case for predicting lifestyles and emergence of pathogens.</title>
        <authorList>
            <person name="Haridas S."/>
            <person name="Albert R."/>
            <person name="Binder M."/>
            <person name="Bloem J."/>
            <person name="Labutti K."/>
            <person name="Salamov A."/>
            <person name="Andreopoulos B."/>
            <person name="Baker S."/>
            <person name="Barry K."/>
            <person name="Bills G."/>
            <person name="Bluhm B."/>
            <person name="Cannon C."/>
            <person name="Castanera R."/>
            <person name="Culley D."/>
            <person name="Daum C."/>
            <person name="Ezra D."/>
            <person name="Gonzalez J."/>
            <person name="Henrissat B."/>
            <person name="Kuo A."/>
            <person name="Liang C."/>
            <person name="Lipzen A."/>
            <person name="Lutzoni F."/>
            <person name="Magnuson J."/>
            <person name="Mondo S."/>
            <person name="Nolan M."/>
            <person name="Ohm R."/>
            <person name="Pangilinan J."/>
            <person name="Park H.-J."/>
            <person name="Ramirez L."/>
            <person name="Alfaro M."/>
            <person name="Sun H."/>
            <person name="Tritt A."/>
            <person name="Yoshinaga Y."/>
            <person name="Zwiers L.-H."/>
            <person name="Turgeon B."/>
            <person name="Goodwin S."/>
            <person name="Spatafora J."/>
            <person name="Crous P."/>
            <person name="Grigoriev I."/>
        </authorList>
    </citation>
    <scope>NUCLEOTIDE SEQUENCE</scope>
    <source>
        <strain evidence="2">CBS 107.79</strain>
    </source>
</reference>
<evidence type="ECO:0000256" key="1">
    <source>
        <dbReference type="SAM" id="MobiDB-lite"/>
    </source>
</evidence>
<feature type="compositionally biased region" description="Basic and acidic residues" evidence="1">
    <location>
        <begin position="108"/>
        <end position="121"/>
    </location>
</feature>
<evidence type="ECO:0000313" key="3">
    <source>
        <dbReference type="Proteomes" id="UP000800036"/>
    </source>
</evidence>
<dbReference type="OrthoDB" id="10539774at2759"/>
<organism evidence="2 3">
    <name type="scientific">Bimuria novae-zelandiae CBS 107.79</name>
    <dbReference type="NCBI Taxonomy" id="1447943"/>
    <lineage>
        <taxon>Eukaryota</taxon>
        <taxon>Fungi</taxon>
        <taxon>Dikarya</taxon>
        <taxon>Ascomycota</taxon>
        <taxon>Pezizomycotina</taxon>
        <taxon>Dothideomycetes</taxon>
        <taxon>Pleosporomycetidae</taxon>
        <taxon>Pleosporales</taxon>
        <taxon>Massarineae</taxon>
        <taxon>Didymosphaeriaceae</taxon>
        <taxon>Bimuria</taxon>
    </lineage>
</organism>
<dbReference type="AlphaFoldDB" id="A0A6A5VKU6"/>
<keyword evidence="3" id="KW-1185">Reference proteome</keyword>
<feature type="region of interest" description="Disordered" evidence="1">
    <location>
        <begin position="233"/>
        <end position="306"/>
    </location>
</feature>
<proteinExistence type="predicted"/>
<name>A0A6A5VKU6_9PLEO</name>
<feature type="compositionally biased region" description="Polar residues" evidence="1">
    <location>
        <begin position="288"/>
        <end position="301"/>
    </location>
</feature>
<sequence length="372" mass="41670">MPTGTEEERVERYVNYSNSMLETECQRQGLQVITHLAQLLINNDEAEKGRQDRAIRIPAYISKFPPAANRNLEKTPFQHYQEFRPEALLAEVNARKLKCHVRKEDRTGALAKDDNKNERNPQRVAPTSEAPVITPFLTQDSADLLAKQNPNNNPGRVLAGIWIPASKKDGSGNLKQWECKKQPELLAEMQARNLPDGIFKTKIERAAAIVADDMGLFKSTFIDPAKEKVKLSAVPTPQNTVPQDRIPGRGHLIPGPPSKYGLHGPPASSGTSHWNPSMMARARALDQPQPSKSSRCPQQPSLMDGSDAIVGSQHVVEFAQLARFMPDIQAQHKIPTQPSHYSTMIRHLASKVRLLAHRLRRHHSTSLTNRYR</sequence>